<dbReference type="OrthoDB" id="3627087at2"/>
<dbReference type="EMBL" id="FMDM01000005">
    <property type="protein sequence ID" value="SCG54093.1"/>
    <property type="molecule type" value="Genomic_DNA"/>
</dbReference>
<feature type="region of interest" description="Disordered" evidence="1">
    <location>
        <begin position="1"/>
        <end position="27"/>
    </location>
</feature>
<proteinExistence type="predicted"/>
<dbReference type="Proteomes" id="UP000199360">
    <property type="component" value="Unassembled WGS sequence"/>
</dbReference>
<reference evidence="5" key="1">
    <citation type="submission" date="2016-06" db="EMBL/GenBank/DDBJ databases">
        <authorList>
            <person name="Varghese N."/>
            <person name="Submissions Spin"/>
        </authorList>
    </citation>
    <scope>NUCLEOTIDE SEQUENCE [LARGE SCALE GENOMIC DNA]</scope>
    <source>
        <strain evidence="5">DSM 45647</strain>
    </source>
</reference>
<evidence type="ECO:0000313" key="5">
    <source>
        <dbReference type="Proteomes" id="UP000199360"/>
    </source>
</evidence>
<organism evidence="4 5">
    <name type="scientific">Micromonospora humi</name>
    <dbReference type="NCBI Taxonomy" id="745366"/>
    <lineage>
        <taxon>Bacteria</taxon>
        <taxon>Bacillati</taxon>
        <taxon>Actinomycetota</taxon>
        <taxon>Actinomycetes</taxon>
        <taxon>Micromonosporales</taxon>
        <taxon>Micromonosporaceae</taxon>
        <taxon>Micromonospora</taxon>
    </lineage>
</organism>
<keyword evidence="2" id="KW-0472">Membrane</keyword>
<keyword evidence="2" id="KW-0812">Transmembrane</keyword>
<evidence type="ECO:0000256" key="1">
    <source>
        <dbReference type="SAM" id="MobiDB-lite"/>
    </source>
</evidence>
<name>A0A1C5I7C7_9ACTN</name>
<feature type="transmembrane region" description="Helical" evidence="2">
    <location>
        <begin position="74"/>
        <end position="94"/>
    </location>
</feature>
<keyword evidence="2" id="KW-1133">Transmembrane helix</keyword>
<sequence length="248" mass="25439">MGRHPTAGVGSSAGAVAGPVAEGGGPRRTPRTALVVLAVLGVAAAVLAVRRPLLMAAPACRAGRWHGCFDTENGVVLMTLVGLPLAALAVTALARWRRAAGAGWAWRSSLAEVGMVYGTVPFVWMTLMPGPGAGVVPGRVSLVPLRDLVTMGPLGIGGNLLVLAALGFFAPLRFAASASVPRLLALGAACSAAIETAQYVLRLDRVSSVDDVLVNAVGAALFGLASRRWWRTSTPATDRPRPVPARAD</sequence>
<gene>
    <name evidence="4" type="ORF">GA0070213_10525</name>
</gene>
<dbReference type="InterPro" id="IPR006976">
    <property type="entry name" value="VanZ-like"/>
</dbReference>
<keyword evidence="5" id="KW-1185">Reference proteome</keyword>
<protein>
    <submittedName>
        <fullName evidence="4">VanZ like family protein</fullName>
    </submittedName>
</protein>
<evidence type="ECO:0000259" key="3">
    <source>
        <dbReference type="Pfam" id="PF04892"/>
    </source>
</evidence>
<feature type="transmembrane region" description="Helical" evidence="2">
    <location>
        <begin position="115"/>
        <end position="136"/>
    </location>
</feature>
<feature type="transmembrane region" description="Helical" evidence="2">
    <location>
        <begin position="33"/>
        <end position="54"/>
    </location>
</feature>
<feature type="compositionally biased region" description="Low complexity" evidence="1">
    <location>
        <begin position="7"/>
        <end position="20"/>
    </location>
</feature>
<evidence type="ECO:0000256" key="2">
    <source>
        <dbReference type="SAM" id="Phobius"/>
    </source>
</evidence>
<feature type="domain" description="VanZ-like" evidence="3">
    <location>
        <begin position="140"/>
        <end position="222"/>
    </location>
</feature>
<dbReference type="Pfam" id="PF04892">
    <property type="entry name" value="VanZ"/>
    <property type="match status" value="1"/>
</dbReference>
<dbReference type="AlphaFoldDB" id="A0A1C5I7C7"/>
<evidence type="ECO:0000313" key="4">
    <source>
        <dbReference type="EMBL" id="SCG54093.1"/>
    </source>
</evidence>
<dbReference type="STRING" id="745366.GA0070213_10525"/>
<feature type="transmembrane region" description="Helical" evidence="2">
    <location>
        <begin position="156"/>
        <end position="176"/>
    </location>
</feature>
<accession>A0A1C5I7C7</accession>